<evidence type="ECO:0000313" key="2">
    <source>
        <dbReference type="EMBL" id="CAF1782348.1"/>
    </source>
</evidence>
<dbReference type="EMBL" id="HG994373">
    <property type="protein sequence ID" value="CAF1782348.1"/>
    <property type="molecule type" value="Genomic_DNA"/>
</dbReference>
<dbReference type="AlphaFoldDB" id="A0A816JB94"/>
<accession>A0A816JB94</accession>
<dbReference type="Proteomes" id="UP001295469">
    <property type="component" value="Chromosome C09"/>
</dbReference>
<evidence type="ECO:0000256" key="1">
    <source>
        <dbReference type="SAM" id="MobiDB-lite"/>
    </source>
</evidence>
<proteinExistence type="predicted"/>
<sequence length="100" mass="10965">MFKSLLETGMERNMATSPKEDRTRFLSVSMSIIMPTIKSRSIGHKKAQGLADSQSPLLQSLCCYGLFSFISISSSPVKNSLLQSSSTINIFTSHNSYLPG</sequence>
<name>A0A816JB94_BRANA</name>
<feature type="region of interest" description="Disordered" evidence="1">
    <location>
        <begin position="1"/>
        <end position="21"/>
    </location>
</feature>
<reference evidence="2" key="1">
    <citation type="submission" date="2021-01" db="EMBL/GenBank/DDBJ databases">
        <authorList>
            <consortium name="Genoscope - CEA"/>
            <person name="William W."/>
        </authorList>
    </citation>
    <scope>NUCLEOTIDE SEQUENCE</scope>
</reference>
<gene>
    <name evidence="2" type="ORF">DARMORV10_C09P60560.1</name>
</gene>
<protein>
    <submittedName>
        <fullName evidence="2">(rape) hypothetical protein</fullName>
    </submittedName>
</protein>
<organism evidence="2">
    <name type="scientific">Brassica napus</name>
    <name type="common">Rape</name>
    <dbReference type="NCBI Taxonomy" id="3708"/>
    <lineage>
        <taxon>Eukaryota</taxon>
        <taxon>Viridiplantae</taxon>
        <taxon>Streptophyta</taxon>
        <taxon>Embryophyta</taxon>
        <taxon>Tracheophyta</taxon>
        <taxon>Spermatophyta</taxon>
        <taxon>Magnoliopsida</taxon>
        <taxon>eudicotyledons</taxon>
        <taxon>Gunneridae</taxon>
        <taxon>Pentapetalae</taxon>
        <taxon>rosids</taxon>
        <taxon>malvids</taxon>
        <taxon>Brassicales</taxon>
        <taxon>Brassicaceae</taxon>
        <taxon>Brassiceae</taxon>
        <taxon>Brassica</taxon>
    </lineage>
</organism>